<reference evidence="3 5" key="1">
    <citation type="submission" date="2021-03" db="EMBL/GenBank/DDBJ databases">
        <title>Draft genome and methylome analysis of Thiotrix fructosivoruns ATCC 49748.</title>
        <authorList>
            <person name="Fomenkov A."/>
            <person name="Grabovich M.Y."/>
            <person name="Roberts R.J."/>
        </authorList>
    </citation>
    <scope>NUCLEOTIDE SEQUENCE [LARGE SCALE GENOMIC DNA]</scope>
    <source>
        <strain evidence="3 5">ATCC 49748</strain>
    </source>
</reference>
<gene>
    <name evidence="4" type="ORF">J1836_005765</name>
    <name evidence="3" type="ORF">J1836_07060</name>
</gene>
<accession>A0A8B0SLK4</accession>
<reference evidence="4" key="2">
    <citation type="submission" date="2021-04" db="EMBL/GenBank/DDBJ databases">
        <title>Complete Genome and methylome analysis of Thiothrix fructosivorans ATCC 49748.</title>
        <authorList>
            <person name="Fomenkov A."/>
            <person name="Sun L."/>
            <person name="Vincze T."/>
            <person name="Grabovich M.Y."/>
            <person name="Roberts R.J."/>
        </authorList>
    </citation>
    <scope>NUCLEOTIDE SEQUENCE</scope>
    <source>
        <strain evidence="4">ATCC 49748</strain>
    </source>
</reference>
<name>A0A8B0SLK4_9GAMM</name>
<organism evidence="4">
    <name type="scientific">Thiothrix fructosivorans</name>
    <dbReference type="NCBI Taxonomy" id="111770"/>
    <lineage>
        <taxon>Bacteria</taxon>
        <taxon>Pseudomonadati</taxon>
        <taxon>Pseudomonadota</taxon>
        <taxon>Gammaproteobacteria</taxon>
        <taxon>Thiotrichales</taxon>
        <taxon>Thiotrichaceae</taxon>
        <taxon>Thiothrix</taxon>
    </lineage>
</organism>
<feature type="region of interest" description="Disordered" evidence="1">
    <location>
        <begin position="159"/>
        <end position="188"/>
    </location>
</feature>
<evidence type="ECO:0000313" key="4">
    <source>
        <dbReference type="EMBL" id="QTX11844.1"/>
    </source>
</evidence>
<feature type="signal peptide" evidence="2">
    <location>
        <begin position="1"/>
        <end position="21"/>
    </location>
</feature>
<dbReference type="Proteomes" id="UP000664466">
    <property type="component" value="Unassembled WGS sequence"/>
</dbReference>
<keyword evidence="2" id="KW-0732">Signal</keyword>
<dbReference type="RefSeq" id="WP_207250377.1">
    <property type="nucleotide sequence ID" value="NZ_JAFMPM010000006.1"/>
</dbReference>
<protein>
    <submittedName>
        <fullName evidence="4">Uncharacterized protein</fullName>
    </submittedName>
</protein>
<evidence type="ECO:0000256" key="2">
    <source>
        <dbReference type="SAM" id="SignalP"/>
    </source>
</evidence>
<feature type="chain" id="PRO_5032588698" evidence="2">
    <location>
        <begin position="22"/>
        <end position="213"/>
    </location>
</feature>
<dbReference type="EMBL" id="CP072748">
    <property type="protein sequence ID" value="QTX11844.1"/>
    <property type="molecule type" value="Genomic_DNA"/>
</dbReference>
<dbReference type="EMBL" id="JAFMPM010000006">
    <property type="protein sequence ID" value="MBO0612688.1"/>
    <property type="molecule type" value="Genomic_DNA"/>
</dbReference>
<dbReference type="AlphaFoldDB" id="A0A8B0SLK4"/>
<feature type="compositionally biased region" description="Basic and acidic residues" evidence="1">
    <location>
        <begin position="178"/>
        <end position="188"/>
    </location>
</feature>
<keyword evidence="5" id="KW-1185">Reference proteome</keyword>
<sequence>MKAQHLLAWMVTTLLSSFTWANDSFQNQHPPITSNIQLQSQAVQVYTLSDGRFHAEINYQDQANATRTFTFEGSKEEIRQQLAQVDLPEERKQAVLQALEMRPDALFGNVFGNGFPFGHSPFGGKDPFDDPFFKNSPLNDEFFQQFFQDLPSFGAIPDLKPDGQQAAPPEITLPAPEKPVEPDATQNRERLGSEMDGFLQSSVYKHGVDQSGI</sequence>
<evidence type="ECO:0000313" key="3">
    <source>
        <dbReference type="EMBL" id="MBO0612688.1"/>
    </source>
</evidence>
<evidence type="ECO:0000256" key="1">
    <source>
        <dbReference type="SAM" id="MobiDB-lite"/>
    </source>
</evidence>
<proteinExistence type="predicted"/>
<evidence type="ECO:0000313" key="5">
    <source>
        <dbReference type="Proteomes" id="UP000664466"/>
    </source>
</evidence>